<dbReference type="InterPro" id="IPR011856">
    <property type="entry name" value="tRNA_endonuc-like_dom_sf"/>
</dbReference>
<evidence type="ECO:0000256" key="2">
    <source>
        <dbReference type="ARBA" id="ARBA00004496"/>
    </source>
</evidence>
<keyword evidence="9" id="KW-0460">Magnesium</keyword>
<dbReference type="InterPro" id="IPR011335">
    <property type="entry name" value="Restrct_endonuc-II-like"/>
</dbReference>
<keyword evidence="5" id="KW-0479">Metal-binding</keyword>
<evidence type="ECO:0000256" key="13">
    <source>
        <dbReference type="ARBA" id="ARBA00029523"/>
    </source>
</evidence>
<evidence type="ECO:0000256" key="6">
    <source>
        <dbReference type="ARBA" id="ARBA00022759"/>
    </source>
</evidence>
<dbReference type="Gene3D" id="3.40.1350.10">
    <property type="match status" value="1"/>
</dbReference>
<dbReference type="Pfam" id="PF03838">
    <property type="entry name" value="RecU"/>
    <property type="match status" value="1"/>
</dbReference>
<keyword evidence="7" id="KW-0227">DNA damage</keyword>
<evidence type="ECO:0000256" key="12">
    <source>
        <dbReference type="ARBA" id="ARBA00023447"/>
    </source>
</evidence>
<dbReference type="GO" id="GO:0003676">
    <property type="term" value="F:nucleic acid binding"/>
    <property type="evidence" value="ECO:0007669"/>
    <property type="project" value="InterPro"/>
</dbReference>
<organism evidence="14">
    <name type="scientific">Caudovirales sp. ctFWA4</name>
    <dbReference type="NCBI Taxonomy" id="2827628"/>
    <lineage>
        <taxon>Viruses</taxon>
        <taxon>Duplodnaviria</taxon>
        <taxon>Heunggongvirae</taxon>
        <taxon>Uroviricota</taxon>
        <taxon>Caudoviricetes</taxon>
    </lineage>
</organism>
<evidence type="ECO:0000256" key="4">
    <source>
        <dbReference type="ARBA" id="ARBA00022722"/>
    </source>
</evidence>
<comment type="subcellular location">
    <subcellularLocation>
        <location evidence="2">Cytoplasm</location>
    </subcellularLocation>
</comment>
<keyword evidence="11" id="KW-0234">DNA repair</keyword>
<dbReference type="GO" id="GO:0004519">
    <property type="term" value="F:endonuclease activity"/>
    <property type="evidence" value="ECO:0007669"/>
    <property type="project" value="UniProtKB-KW"/>
</dbReference>
<keyword evidence="3" id="KW-0963">Cytoplasm</keyword>
<dbReference type="EMBL" id="BK015858">
    <property type="protein sequence ID" value="DAD69902.1"/>
    <property type="molecule type" value="Genomic_DNA"/>
</dbReference>
<evidence type="ECO:0000256" key="7">
    <source>
        <dbReference type="ARBA" id="ARBA00022763"/>
    </source>
</evidence>
<keyword evidence="8" id="KW-0378">Hydrolase</keyword>
<evidence type="ECO:0000256" key="8">
    <source>
        <dbReference type="ARBA" id="ARBA00022801"/>
    </source>
</evidence>
<reference evidence="14" key="1">
    <citation type="journal article" date="2021" name="Proc. Natl. Acad. Sci. U.S.A.">
        <title>A Catalog of Tens of Thousands of Viruses from Human Metagenomes Reveals Hidden Associations with Chronic Diseases.</title>
        <authorList>
            <person name="Tisza M.J."/>
            <person name="Buck C.B."/>
        </authorList>
    </citation>
    <scope>NUCLEOTIDE SEQUENCE</scope>
    <source>
        <strain evidence="14">CtFWA4</strain>
    </source>
</reference>
<dbReference type="GO" id="GO:0046872">
    <property type="term" value="F:metal ion binding"/>
    <property type="evidence" value="ECO:0007669"/>
    <property type="project" value="UniProtKB-KW"/>
</dbReference>
<evidence type="ECO:0000256" key="3">
    <source>
        <dbReference type="ARBA" id="ARBA00022490"/>
    </source>
</evidence>
<evidence type="ECO:0000256" key="11">
    <source>
        <dbReference type="ARBA" id="ARBA00023204"/>
    </source>
</evidence>
<keyword evidence="4" id="KW-0540">Nuclease</keyword>
<dbReference type="GO" id="GO:0006281">
    <property type="term" value="P:DNA repair"/>
    <property type="evidence" value="ECO:0007669"/>
    <property type="project" value="UniProtKB-KW"/>
</dbReference>
<dbReference type="GO" id="GO:0006310">
    <property type="term" value="P:DNA recombination"/>
    <property type="evidence" value="ECO:0007669"/>
    <property type="project" value="UniProtKB-KW"/>
</dbReference>
<evidence type="ECO:0000313" key="14">
    <source>
        <dbReference type="EMBL" id="DAD69902.1"/>
    </source>
</evidence>
<dbReference type="SUPFAM" id="SSF52980">
    <property type="entry name" value="Restriction endonuclease-like"/>
    <property type="match status" value="1"/>
</dbReference>
<protein>
    <recommendedName>
        <fullName evidence="13">Holliday junction resolvase RecU</fullName>
    </recommendedName>
</protein>
<accession>A0A8S5LIS3</accession>
<dbReference type="InterPro" id="IPR004612">
    <property type="entry name" value="Resolv_RecU"/>
</dbReference>
<name>A0A8S5LIS3_9CAUD</name>
<sequence length="168" mass="19537">MAKDPKRQLLGKIARQKGQYFEQRLDGSFEYYRERGYALIEKTPEPMKVIKPEGNGRFLACYTKKAQVDYKGTLKGGRTILIEAKFTSTDRLTQDRVLDIQASYMDRHQSLGARCFVVAGFSTGEVYKIPWNDWKAMKDLFGRKYVKEEDLQPYRVKTAWNGTLFLLD</sequence>
<keyword evidence="6" id="KW-0255">Endonuclease</keyword>
<keyword evidence="10" id="KW-0233">DNA recombination</keyword>
<evidence type="ECO:0000256" key="9">
    <source>
        <dbReference type="ARBA" id="ARBA00022842"/>
    </source>
</evidence>
<evidence type="ECO:0000256" key="1">
    <source>
        <dbReference type="ARBA" id="ARBA00001946"/>
    </source>
</evidence>
<dbReference type="GO" id="GO:0016787">
    <property type="term" value="F:hydrolase activity"/>
    <property type="evidence" value="ECO:0007669"/>
    <property type="project" value="UniProtKB-KW"/>
</dbReference>
<evidence type="ECO:0000256" key="5">
    <source>
        <dbReference type="ARBA" id="ARBA00022723"/>
    </source>
</evidence>
<comment type="cofactor">
    <cofactor evidence="1">
        <name>Mg(2+)</name>
        <dbReference type="ChEBI" id="CHEBI:18420"/>
    </cofactor>
</comment>
<proteinExistence type="inferred from homology"/>
<evidence type="ECO:0000256" key="10">
    <source>
        <dbReference type="ARBA" id="ARBA00023172"/>
    </source>
</evidence>
<comment type="similarity">
    <text evidence="12">Belongs to the RecU family.</text>
</comment>